<organism evidence="1 2">
    <name type="scientific">Acorus calamus</name>
    <name type="common">Sweet flag</name>
    <dbReference type="NCBI Taxonomy" id="4465"/>
    <lineage>
        <taxon>Eukaryota</taxon>
        <taxon>Viridiplantae</taxon>
        <taxon>Streptophyta</taxon>
        <taxon>Embryophyta</taxon>
        <taxon>Tracheophyta</taxon>
        <taxon>Spermatophyta</taxon>
        <taxon>Magnoliopsida</taxon>
        <taxon>Liliopsida</taxon>
        <taxon>Acoraceae</taxon>
        <taxon>Acorus</taxon>
    </lineage>
</organism>
<gene>
    <name evidence="1" type="ORF">QJS10_CPB21g00435</name>
</gene>
<sequence length="276" mass="31270">MKRRRPAIFQHLLLEPPPPPPQPPPKTTRPWSKLPFVKHLLRRLQIPDYIRFSSVCHPWHISKKRAQTPPAPQLPWLILPRLMHESIITYYSLSEDCKYCLSLSSIYGYDCIASIKGWGGSSSSRSLSTPSASSPTTLCRTGGTRILITSGNVIVVWDLVSSVQTKTQLNFNVLDMAAMASNVYIVMANLELVRYDPRMNEVTNIVQLDVPQGELPWPSSEKDHFLVVTEDWDVLMVVVVYCVGVDDKAMGVDRLELYVPCDEVWVRMPPEKKLIA</sequence>
<reference evidence="1" key="1">
    <citation type="journal article" date="2023" name="Nat. Commun.">
        <title>Diploid and tetraploid genomes of Acorus and the evolution of monocots.</title>
        <authorList>
            <person name="Ma L."/>
            <person name="Liu K.W."/>
            <person name="Li Z."/>
            <person name="Hsiao Y.Y."/>
            <person name="Qi Y."/>
            <person name="Fu T."/>
            <person name="Tang G.D."/>
            <person name="Zhang D."/>
            <person name="Sun W.H."/>
            <person name="Liu D.K."/>
            <person name="Li Y."/>
            <person name="Chen G.Z."/>
            <person name="Liu X.D."/>
            <person name="Liao X.Y."/>
            <person name="Jiang Y.T."/>
            <person name="Yu X."/>
            <person name="Hao Y."/>
            <person name="Huang J."/>
            <person name="Zhao X.W."/>
            <person name="Ke S."/>
            <person name="Chen Y.Y."/>
            <person name="Wu W.L."/>
            <person name="Hsu J.L."/>
            <person name="Lin Y.F."/>
            <person name="Huang M.D."/>
            <person name="Li C.Y."/>
            <person name="Huang L."/>
            <person name="Wang Z.W."/>
            <person name="Zhao X."/>
            <person name="Zhong W.Y."/>
            <person name="Peng D.H."/>
            <person name="Ahmad S."/>
            <person name="Lan S."/>
            <person name="Zhang J.S."/>
            <person name="Tsai W.C."/>
            <person name="Van de Peer Y."/>
            <person name="Liu Z.J."/>
        </authorList>
    </citation>
    <scope>NUCLEOTIDE SEQUENCE</scope>
    <source>
        <strain evidence="1">CP</strain>
    </source>
</reference>
<protein>
    <recommendedName>
        <fullName evidence="3">F-box domain-containing protein</fullName>
    </recommendedName>
</protein>
<name>A0AAV9C4Z6_ACOCL</name>
<dbReference type="EMBL" id="JAUJYO010000021">
    <property type="protein sequence ID" value="KAK1283373.1"/>
    <property type="molecule type" value="Genomic_DNA"/>
</dbReference>
<dbReference type="Proteomes" id="UP001180020">
    <property type="component" value="Unassembled WGS sequence"/>
</dbReference>
<accession>A0AAV9C4Z6</accession>
<proteinExistence type="predicted"/>
<dbReference type="AlphaFoldDB" id="A0AAV9C4Z6"/>
<evidence type="ECO:0000313" key="1">
    <source>
        <dbReference type="EMBL" id="KAK1283373.1"/>
    </source>
</evidence>
<evidence type="ECO:0008006" key="3">
    <source>
        <dbReference type="Google" id="ProtNLM"/>
    </source>
</evidence>
<comment type="caution">
    <text evidence="1">The sequence shown here is derived from an EMBL/GenBank/DDBJ whole genome shotgun (WGS) entry which is preliminary data.</text>
</comment>
<evidence type="ECO:0000313" key="2">
    <source>
        <dbReference type="Proteomes" id="UP001180020"/>
    </source>
</evidence>
<reference evidence="1" key="2">
    <citation type="submission" date="2023-06" db="EMBL/GenBank/DDBJ databases">
        <authorList>
            <person name="Ma L."/>
            <person name="Liu K.-W."/>
            <person name="Li Z."/>
            <person name="Hsiao Y.-Y."/>
            <person name="Qi Y."/>
            <person name="Fu T."/>
            <person name="Tang G."/>
            <person name="Zhang D."/>
            <person name="Sun W.-H."/>
            <person name="Liu D.-K."/>
            <person name="Li Y."/>
            <person name="Chen G.-Z."/>
            <person name="Liu X.-D."/>
            <person name="Liao X.-Y."/>
            <person name="Jiang Y.-T."/>
            <person name="Yu X."/>
            <person name="Hao Y."/>
            <person name="Huang J."/>
            <person name="Zhao X.-W."/>
            <person name="Ke S."/>
            <person name="Chen Y.-Y."/>
            <person name="Wu W.-L."/>
            <person name="Hsu J.-L."/>
            <person name="Lin Y.-F."/>
            <person name="Huang M.-D."/>
            <person name="Li C.-Y."/>
            <person name="Huang L."/>
            <person name="Wang Z.-W."/>
            <person name="Zhao X."/>
            <person name="Zhong W.-Y."/>
            <person name="Peng D.-H."/>
            <person name="Ahmad S."/>
            <person name="Lan S."/>
            <person name="Zhang J.-S."/>
            <person name="Tsai W.-C."/>
            <person name="Van De Peer Y."/>
            <person name="Liu Z.-J."/>
        </authorList>
    </citation>
    <scope>NUCLEOTIDE SEQUENCE</scope>
    <source>
        <strain evidence="1">CP</strain>
        <tissue evidence="1">Leaves</tissue>
    </source>
</reference>
<keyword evidence="2" id="KW-1185">Reference proteome</keyword>